<dbReference type="Pfam" id="PF00059">
    <property type="entry name" value="Lectin_C"/>
    <property type="match status" value="1"/>
</dbReference>
<dbReference type="Proteomes" id="UP000494165">
    <property type="component" value="Unassembled WGS sequence"/>
</dbReference>
<organism evidence="3 4">
    <name type="scientific">Cloeon dipterum</name>
    <dbReference type="NCBI Taxonomy" id="197152"/>
    <lineage>
        <taxon>Eukaryota</taxon>
        <taxon>Metazoa</taxon>
        <taxon>Ecdysozoa</taxon>
        <taxon>Arthropoda</taxon>
        <taxon>Hexapoda</taxon>
        <taxon>Insecta</taxon>
        <taxon>Pterygota</taxon>
        <taxon>Palaeoptera</taxon>
        <taxon>Ephemeroptera</taxon>
        <taxon>Pisciforma</taxon>
        <taxon>Baetidae</taxon>
        <taxon>Cloeon</taxon>
    </lineage>
</organism>
<feature type="signal peptide" evidence="1">
    <location>
        <begin position="1"/>
        <end position="19"/>
    </location>
</feature>
<feature type="domain" description="C-type lectin" evidence="2">
    <location>
        <begin position="39"/>
        <end position="162"/>
    </location>
</feature>
<dbReference type="SUPFAM" id="SSF56436">
    <property type="entry name" value="C-type lectin-like"/>
    <property type="match status" value="2"/>
</dbReference>
<dbReference type="OrthoDB" id="6328985at2759"/>
<accession>A0A8S1CPG2</accession>
<dbReference type="PANTHER" id="PTHR21407:SF5">
    <property type="entry name" value="HL04814P"/>
    <property type="match status" value="1"/>
</dbReference>
<gene>
    <name evidence="3" type="ORF">CLODIP_2_CD12125</name>
</gene>
<evidence type="ECO:0000256" key="1">
    <source>
        <dbReference type="SAM" id="SignalP"/>
    </source>
</evidence>
<keyword evidence="1" id="KW-0732">Signal</keyword>
<proteinExistence type="predicted"/>
<protein>
    <recommendedName>
        <fullName evidence="2">C-type lectin domain-containing protein</fullName>
    </recommendedName>
</protein>
<dbReference type="CDD" id="cd00037">
    <property type="entry name" value="CLECT"/>
    <property type="match status" value="2"/>
</dbReference>
<feature type="chain" id="PRO_5035742251" description="C-type lectin domain-containing protein" evidence="1">
    <location>
        <begin position="20"/>
        <end position="270"/>
    </location>
</feature>
<name>A0A8S1CPG2_9INSE</name>
<comment type="caution">
    <text evidence="3">The sequence shown here is derived from an EMBL/GenBank/DDBJ whole genome shotgun (WGS) entry which is preliminary data.</text>
</comment>
<dbReference type="SMART" id="SM00034">
    <property type="entry name" value="CLECT"/>
    <property type="match status" value="1"/>
</dbReference>
<dbReference type="AlphaFoldDB" id="A0A8S1CPG2"/>
<keyword evidence="4" id="KW-1185">Reference proteome</keyword>
<dbReference type="PANTHER" id="PTHR21407">
    <property type="entry name" value="RE43931P-RELATED"/>
    <property type="match status" value="1"/>
</dbReference>
<dbReference type="Gene3D" id="3.10.100.10">
    <property type="entry name" value="Mannose-Binding Protein A, subunit A"/>
    <property type="match status" value="2"/>
</dbReference>
<dbReference type="InterPro" id="IPR001304">
    <property type="entry name" value="C-type_lectin-like"/>
</dbReference>
<dbReference type="InterPro" id="IPR016186">
    <property type="entry name" value="C-type_lectin-like/link_sf"/>
</dbReference>
<dbReference type="EMBL" id="CADEPI010000050">
    <property type="protein sequence ID" value="CAB3370126.1"/>
    <property type="molecule type" value="Genomic_DNA"/>
</dbReference>
<reference evidence="3 4" key="1">
    <citation type="submission" date="2020-04" db="EMBL/GenBank/DDBJ databases">
        <authorList>
            <person name="Alioto T."/>
            <person name="Alioto T."/>
            <person name="Gomez Garrido J."/>
        </authorList>
    </citation>
    <scope>NUCLEOTIDE SEQUENCE [LARGE SCALE GENOMIC DNA]</scope>
</reference>
<dbReference type="InterPro" id="IPR016187">
    <property type="entry name" value="CTDL_fold"/>
</dbReference>
<evidence type="ECO:0000313" key="3">
    <source>
        <dbReference type="EMBL" id="CAB3370126.1"/>
    </source>
</evidence>
<dbReference type="PROSITE" id="PS50041">
    <property type="entry name" value="C_TYPE_LECTIN_2"/>
    <property type="match status" value="1"/>
</dbReference>
<evidence type="ECO:0000313" key="4">
    <source>
        <dbReference type="Proteomes" id="UP000494165"/>
    </source>
</evidence>
<sequence>MMFLLRFFASALLVQTVFGAPEGVGKDITNSTKGLRFTIGTSEYTVLPELFSWLLAKYACKELGMELVSIESAEENRAITQNIAEIYKNEYFWTSGVRVGTFNEYYWESTGTFFGPYTNWDSTSPTFDDMLMYVEFNTFLNPGAEIKWNDFYANYGRMALCELRAQTYDTSVKTKPGLFRIGDGFYEISPIKLPWHHAKNDCRSKGMDLLSIETEEENIALIAALRELIFLFYFQILLQPCNFQRNMSRIFGHQEVDMTLKIMSGRQLAS</sequence>
<evidence type="ECO:0000259" key="2">
    <source>
        <dbReference type="PROSITE" id="PS50041"/>
    </source>
</evidence>